<dbReference type="InterPro" id="IPR036865">
    <property type="entry name" value="CRAL-TRIO_dom_sf"/>
</dbReference>
<dbReference type="GO" id="GO:0005737">
    <property type="term" value="C:cytoplasm"/>
    <property type="evidence" value="ECO:0007669"/>
    <property type="project" value="TreeGrafter"/>
</dbReference>
<gene>
    <name evidence="2" type="ORF">B4U80_12038</name>
</gene>
<name>A0A443RZF0_9ACAR</name>
<comment type="caution">
    <text evidence="2">The sequence shown here is derived from an EMBL/GenBank/DDBJ whole genome shotgun (WGS) entry which is preliminary data.</text>
</comment>
<dbReference type="PROSITE" id="PS50191">
    <property type="entry name" value="CRAL_TRIO"/>
    <property type="match status" value="1"/>
</dbReference>
<evidence type="ECO:0000313" key="3">
    <source>
        <dbReference type="Proteomes" id="UP000288716"/>
    </source>
</evidence>
<dbReference type="STRING" id="299467.A0A443RZF0"/>
<dbReference type="PANTHER" id="PTHR23324:SF83">
    <property type="entry name" value="SEC14-LIKE PROTEIN 2"/>
    <property type="match status" value="1"/>
</dbReference>
<organism evidence="2 3">
    <name type="scientific">Leptotrombidium deliense</name>
    <dbReference type="NCBI Taxonomy" id="299467"/>
    <lineage>
        <taxon>Eukaryota</taxon>
        <taxon>Metazoa</taxon>
        <taxon>Ecdysozoa</taxon>
        <taxon>Arthropoda</taxon>
        <taxon>Chelicerata</taxon>
        <taxon>Arachnida</taxon>
        <taxon>Acari</taxon>
        <taxon>Acariformes</taxon>
        <taxon>Trombidiformes</taxon>
        <taxon>Prostigmata</taxon>
        <taxon>Anystina</taxon>
        <taxon>Parasitengona</taxon>
        <taxon>Trombiculoidea</taxon>
        <taxon>Trombiculidae</taxon>
        <taxon>Leptotrombidium</taxon>
    </lineage>
</organism>
<dbReference type="Pfam" id="PF00650">
    <property type="entry name" value="CRAL_TRIO"/>
    <property type="match status" value="1"/>
</dbReference>
<dbReference type="InterPro" id="IPR001251">
    <property type="entry name" value="CRAL-TRIO_dom"/>
</dbReference>
<evidence type="ECO:0000259" key="1">
    <source>
        <dbReference type="PROSITE" id="PS50191"/>
    </source>
</evidence>
<dbReference type="Proteomes" id="UP000288716">
    <property type="component" value="Unassembled WGS sequence"/>
</dbReference>
<feature type="non-terminal residue" evidence="2">
    <location>
        <position position="1"/>
    </location>
</feature>
<proteinExistence type="predicted"/>
<evidence type="ECO:0000313" key="2">
    <source>
        <dbReference type="EMBL" id="RWS20648.1"/>
    </source>
</evidence>
<sequence length="106" mass="12356">SLNWRIQIAADSLIDEYEPSAVLKNYYPGGLVGHDREGCPVWILPLGDLDIKGLFYSVKKTEIVRYTVRMLELSEEDMKRKSEQKKYKLPIPNSTYHKYIVHLDEV</sequence>
<feature type="domain" description="CRAL-TRIO" evidence="1">
    <location>
        <begin position="19"/>
        <end position="106"/>
    </location>
</feature>
<dbReference type="VEuPathDB" id="VectorBase:LDEU011392"/>
<dbReference type="EMBL" id="NCKV01016321">
    <property type="protein sequence ID" value="RWS20648.1"/>
    <property type="molecule type" value="Genomic_DNA"/>
</dbReference>
<dbReference type="Gene3D" id="3.40.525.10">
    <property type="entry name" value="CRAL-TRIO lipid binding domain"/>
    <property type="match status" value="1"/>
</dbReference>
<reference evidence="2 3" key="1">
    <citation type="journal article" date="2018" name="Gigascience">
        <title>Genomes of trombidid mites reveal novel predicted allergens and laterally-transferred genes associated with secondary metabolism.</title>
        <authorList>
            <person name="Dong X."/>
            <person name="Chaisiri K."/>
            <person name="Xia D."/>
            <person name="Armstrong S.D."/>
            <person name="Fang Y."/>
            <person name="Donnelly M.J."/>
            <person name="Kadowaki T."/>
            <person name="McGarry J.W."/>
            <person name="Darby A.C."/>
            <person name="Makepeace B.L."/>
        </authorList>
    </citation>
    <scope>NUCLEOTIDE SEQUENCE [LARGE SCALE GENOMIC DNA]</scope>
    <source>
        <strain evidence="2">UoL-UT</strain>
    </source>
</reference>
<keyword evidence="3" id="KW-1185">Reference proteome</keyword>
<protein>
    <submittedName>
        <fullName evidence="2">SEC14-like protein 3</fullName>
    </submittedName>
</protein>
<dbReference type="OrthoDB" id="6475932at2759"/>
<dbReference type="SUPFAM" id="SSF52087">
    <property type="entry name" value="CRAL/TRIO domain"/>
    <property type="match status" value="1"/>
</dbReference>
<dbReference type="PANTHER" id="PTHR23324">
    <property type="entry name" value="SEC14 RELATED PROTEIN"/>
    <property type="match status" value="1"/>
</dbReference>
<accession>A0A443RZF0</accession>
<dbReference type="AlphaFoldDB" id="A0A443RZF0"/>
<dbReference type="InterPro" id="IPR051064">
    <property type="entry name" value="SEC14/CRAL-TRIO_domain"/>
</dbReference>